<gene>
    <name evidence="1" type="ORF">PFISCL1PPCAC_23854</name>
</gene>
<accession>A0AAV5WKR3</accession>
<evidence type="ECO:0000313" key="1">
    <source>
        <dbReference type="EMBL" id="GMT32557.1"/>
    </source>
</evidence>
<comment type="caution">
    <text evidence="1">The sequence shown here is derived from an EMBL/GenBank/DDBJ whole genome shotgun (WGS) entry which is preliminary data.</text>
</comment>
<dbReference type="AlphaFoldDB" id="A0AAV5WKR3"/>
<name>A0AAV5WKR3_9BILA</name>
<proteinExistence type="predicted"/>
<feature type="non-terminal residue" evidence="1">
    <location>
        <position position="78"/>
    </location>
</feature>
<dbReference type="Proteomes" id="UP001432322">
    <property type="component" value="Unassembled WGS sequence"/>
</dbReference>
<feature type="non-terminal residue" evidence="1">
    <location>
        <position position="1"/>
    </location>
</feature>
<reference evidence="1" key="1">
    <citation type="submission" date="2023-10" db="EMBL/GenBank/DDBJ databases">
        <title>Genome assembly of Pristionchus species.</title>
        <authorList>
            <person name="Yoshida K."/>
            <person name="Sommer R.J."/>
        </authorList>
    </citation>
    <scope>NUCLEOTIDE SEQUENCE</scope>
    <source>
        <strain evidence="1">RS5133</strain>
    </source>
</reference>
<dbReference type="EMBL" id="BTSY01000006">
    <property type="protein sequence ID" value="GMT32557.1"/>
    <property type="molecule type" value="Genomic_DNA"/>
</dbReference>
<sequence length="78" mass="8661">PLLQSQSNPPRESRHFDVFLSQSSLFSMHSSMSEQVSLSTPCRNPRGQVHSKDPIVLRHAAFAFPHICCPISAHSSMS</sequence>
<organism evidence="1 2">
    <name type="scientific">Pristionchus fissidentatus</name>
    <dbReference type="NCBI Taxonomy" id="1538716"/>
    <lineage>
        <taxon>Eukaryota</taxon>
        <taxon>Metazoa</taxon>
        <taxon>Ecdysozoa</taxon>
        <taxon>Nematoda</taxon>
        <taxon>Chromadorea</taxon>
        <taxon>Rhabditida</taxon>
        <taxon>Rhabditina</taxon>
        <taxon>Diplogasteromorpha</taxon>
        <taxon>Diplogasteroidea</taxon>
        <taxon>Neodiplogasteridae</taxon>
        <taxon>Pristionchus</taxon>
    </lineage>
</organism>
<keyword evidence="2" id="KW-1185">Reference proteome</keyword>
<evidence type="ECO:0000313" key="2">
    <source>
        <dbReference type="Proteomes" id="UP001432322"/>
    </source>
</evidence>
<protein>
    <submittedName>
        <fullName evidence="1">Uncharacterized protein</fullName>
    </submittedName>
</protein>